<dbReference type="EnsemblMetazoa" id="ACOM026963-RA">
    <property type="protein sequence ID" value="ACOM026963-PA.1"/>
    <property type="gene ID" value="ACOM026963"/>
</dbReference>
<organism evidence="1">
    <name type="scientific">Anopheles coluzzii</name>
    <name type="common">African malaria mosquito</name>
    <dbReference type="NCBI Taxonomy" id="1518534"/>
    <lineage>
        <taxon>Eukaryota</taxon>
        <taxon>Metazoa</taxon>
        <taxon>Ecdysozoa</taxon>
        <taxon>Arthropoda</taxon>
        <taxon>Hexapoda</taxon>
        <taxon>Insecta</taxon>
        <taxon>Pterygota</taxon>
        <taxon>Neoptera</taxon>
        <taxon>Endopterygota</taxon>
        <taxon>Diptera</taxon>
        <taxon>Nematocera</taxon>
        <taxon>Culicoidea</taxon>
        <taxon>Culicidae</taxon>
        <taxon>Anophelinae</taxon>
        <taxon>Anopheles</taxon>
    </lineage>
</organism>
<dbReference type="AlphaFoldDB" id="A0A8W7P8B5"/>
<reference evidence="1" key="1">
    <citation type="submission" date="2022-08" db="UniProtKB">
        <authorList>
            <consortium name="EnsemblMetazoa"/>
        </authorList>
    </citation>
    <scope>IDENTIFICATION</scope>
</reference>
<proteinExistence type="predicted"/>
<accession>A0A8W7P8B5</accession>
<sequence>MRFVSGFEVLQATLCGGSSILAVYAPVYTSCMSMQVLHVTSQHHLKLQLQLRFTSIWLCVWPRLQHIRLQPSTPLDVMLHSRPCVPSEPVLAFGSQKSSESSVYTRSRLVGSLIVASSGMKLCPSFRAITLVAPSKCSFSRAPTSENGGSFIQQVLVVQDPDSP</sequence>
<evidence type="ECO:0000313" key="1">
    <source>
        <dbReference type="EnsemblMetazoa" id="ACOM026963-PA.1"/>
    </source>
</evidence>
<dbReference type="Proteomes" id="UP000075882">
    <property type="component" value="Unassembled WGS sequence"/>
</dbReference>
<name>A0A8W7P8B5_ANOCL</name>
<protein>
    <submittedName>
        <fullName evidence="1">Uncharacterized protein</fullName>
    </submittedName>
</protein>